<dbReference type="RefSeq" id="XP_012652180.1">
    <property type="nucleotide sequence ID" value="XM_012796726.1"/>
</dbReference>
<dbReference type="EMBL" id="GG662749">
    <property type="protein sequence ID" value="EWS75189.1"/>
    <property type="molecule type" value="Genomic_DNA"/>
</dbReference>
<accession>W7XKT1</accession>
<gene>
    <name evidence="3" type="ORF">TTHERM_000092808</name>
</gene>
<feature type="transmembrane region" description="Helical" evidence="2">
    <location>
        <begin position="85"/>
        <end position="108"/>
    </location>
</feature>
<keyword evidence="2" id="KW-1133">Transmembrane helix</keyword>
<dbReference type="AlphaFoldDB" id="W7XKT1"/>
<organism evidence="3 4">
    <name type="scientific">Tetrahymena thermophila (strain SB210)</name>
    <dbReference type="NCBI Taxonomy" id="312017"/>
    <lineage>
        <taxon>Eukaryota</taxon>
        <taxon>Sar</taxon>
        <taxon>Alveolata</taxon>
        <taxon>Ciliophora</taxon>
        <taxon>Intramacronucleata</taxon>
        <taxon>Oligohymenophorea</taxon>
        <taxon>Hymenostomatida</taxon>
        <taxon>Tetrahymenina</taxon>
        <taxon>Tetrahymenidae</taxon>
        <taxon>Tetrahymena</taxon>
    </lineage>
</organism>
<proteinExistence type="predicted"/>
<dbReference type="OrthoDB" id="313520at2759"/>
<evidence type="ECO:0000256" key="2">
    <source>
        <dbReference type="SAM" id="Phobius"/>
    </source>
</evidence>
<reference evidence="4" key="1">
    <citation type="journal article" date="2006" name="PLoS Biol.">
        <title>Macronuclear genome sequence of the ciliate Tetrahymena thermophila, a model eukaryote.</title>
        <authorList>
            <person name="Eisen J.A."/>
            <person name="Coyne R.S."/>
            <person name="Wu M."/>
            <person name="Wu D."/>
            <person name="Thiagarajan M."/>
            <person name="Wortman J.R."/>
            <person name="Badger J.H."/>
            <person name="Ren Q."/>
            <person name="Amedeo P."/>
            <person name="Jones K.M."/>
            <person name="Tallon L.J."/>
            <person name="Delcher A.L."/>
            <person name="Salzberg S.L."/>
            <person name="Silva J.C."/>
            <person name="Haas B.J."/>
            <person name="Majoros W.H."/>
            <person name="Farzad M."/>
            <person name="Carlton J.M."/>
            <person name="Smith R.K. Jr."/>
            <person name="Garg J."/>
            <person name="Pearlman R.E."/>
            <person name="Karrer K.M."/>
            <person name="Sun L."/>
            <person name="Manning G."/>
            <person name="Elde N.C."/>
            <person name="Turkewitz A.P."/>
            <person name="Asai D.J."/>
            <person name="Wilkes D.E."/>
            <person name="Wang Y."/>
            <person name="Cai H."/>
            <person name="Collins K."/>
            <person name="Stewart B.A."/>
            <person name="Lee S.R."/>
            <person name="Wilamowska K."/>
            <person name="Weinberg Z."/>
            <person name="Ruzzo W.L."/>
            <person name="Wloga D."/>
            <person name="Gaertig J."/>
            <person name="Frankel J."/>
            <person name="Tsao C.-C."/>
            <person name="Gorovsky M.A."/>
            <person name="Keeling P.J."/>
            <person name="Waller R.F."/>
            <person name="Patron N.J."/>
            <person name="Cherry J.M."/>
            <person name="Stover N.A."/>
            <person name="Krieger C.J."/>
            <person name="del Toro C."/>
            <person name="Ryder H.F."/>
            <person name="Williamson S.C."/>
            <person name="Barbeau R.A."/>
            <person name="Hamilton E.P."/>
            <person name="Orias E."/>
        </authorList>
    </citation>
    <scope>NUCLEOTIDE SEQUENCE [LARGE SCALE GENOMIC DNA]</scope>
    <source>
        <strain evidence="4">SB210</strain>
    </source>
</reference>
<dbReference type="InParanoid" id="W7XKT1"/>
<dbReference type="Proteomes" id="UP000009168">
    <property type="component" value="Unassembled WGS sequence"/>
</dbReference>
<keyword evidence="2" id="KW-0472">Membrane</keyword>
<sequence length="284" mass="33403">MIIGKVFMLMMAKKKLECGKNEKQTFWRQFQAQTIKDLNKASFLVCQRFPLGLWSLGFLFSVIGITIIGLVMMHKHIFLDEIDGLTYFTKMIISLLTLISGMIMLIVAKKEKLRINKNEDLIYVEYKNIFFRGHLEGRYLHSLKDFYVVKKGIQTFTENTIHYVIRFEFNDDFDNLEVAESRRFLDIKKKYIQICVYLDKEAQQMENIKFVDESQVTLNWKKRNETKKIIKKPPQLSSQNFKNPAESSLNSLESETVQNKQIPSKTQSLINSIKILKKFKVNDD</sequence>
<evidence type="ECO:0000313" key="4">
    <source>
        <dbReference type="Proteomes" id="UP000009168"/>
    </source>
</evidence>
<dbReference type="GeneID" id="24437237"/>
<feature type="transmembrane region" description="Helical" evidence="2">
    <location>
        <begin position="51"/>
        <end position="73"/>
    </location>
</feature>
<evidence type="ECO:0000313" key="3">
    <source>
        <dbReference type="EMBL" id="EWS75189.1"/>
    </source>
</evidence>
<keyword evidence="2 3" id="KW-0812">Transmembrane</keyword>
<name>W7XKT1_TETTS</name>
<feature type="region of interest" description="Disordered" evidence="1">
    <location>
        <begin position="235"/>
        <end position="257"/>
    </location>
</feature>
<evidence type="ECO:0000256" key="1">
    <source>
        <dbReference type="SAM" id="MobiDB-lite"/>
    </source>
</evidence>
<protein>
    <submittedName>
        <fullName evidence="3">Transmembrane protein, putative</fullName>
    </submittedName>
</protein>
<dbReference type="KEGG" id="tet:TTHERM_000092808"/>
<keyword evidence="4" id="KW-1185">Reference proteome</keyword>